<dbReference type="OrthoDB" id="1438492at2"/>
<accession>A0A554VR09</accession>
<evidence type="ECO:0000313" key="3">
    <source>
        <dbReference type="Proteomes" id="UP000318833"/>
    </source>
</evidence>
<keyword evidence="1" id="KW-1133">Transmembrane helix</keyword>
<keyword evidence="1" id="KW-0812">Transmembrane</keyword>
<dbReference type="RefSeq" id="WP_109435212.1">
    <property type="nucleotide sequence ID" value="NZ_CANLFO010000018.1"/>
</dbReference>
<evidence type="ECO:0000313" key="2">
    <source>
        <dbReference type="EMBL" id="TSE11058.1"/>
    </source>
</evidence>
<comment type="caution">
    <text evidence="2">The sequence shown here is derived from an EMBL/GenBank/DDBJ whole genome shotgun (WGS) entry which is preliminary data.</text>
</comment>
<evidence type="ECO:0000256" key="1">
    <source>
        <dbReference type="SAM" id="Phobius"/>
    </source>
</evidence>
<feature type="transmembrane region" description="Helical" evidence="1">
    <location>
        <begin position="83"/>
        <end position="106"/>
    </location>
</feature>
<name>A0A554VR09_9FLAO</name>
<feature type="transmembrane region" description="Helical" evidence="1">
    <location>
        <begin position="6"/>
        <end position="27"/>
    </location>
</feature>
<organism evidence="2 3">
    <name type="scientific">Aquimarina algiphila</name>
    <dbReference type="NCBI Taxonomy" id="2047982"/>
    <lineage>
        <taxon>Bacteria</taxon>
        <taxon>Pseudomonadati</taxon>
        <taxon>Bacteroidota</taxon>
        <taxon>Flavobacteriia</taxon>
        <taxon>Flavobacteriales</taxon>
        <taxon>Flavobacteriaceae</taxon>
        <taxon>Aquimarina</taxon>
    </lineage>
</organism>
<dbReference type="Proteomes" id="UP000318833">
    <property type="component" value="Unassembled WGS sequence"/>
</dbReference>
<dbReference type="AlphaFoldDB" id="A0A554VR09"/>
<dbReference type="EMBL" id="VLNR01000003">
    <property type="protein sequence ID" value="TSE11058.1"/>
    <property type="molecule type" value="Genomic_DNA"/>
</dbReference>
<keyword evidence="3" id="KW-1185">Reference proteome</keyword>
<proteinExistence type="predicted"/>
<reference evidence="2 3" key="1">
    <citation type="submission" date="2019-07" db="EMBL/GenBank/DDBJ databases">
        <title>The draft genome sequence of Aquimarina algiphila M91.</title>
        <authorList>
            <person name="Meng X."/>
        </authorList>
    </citation>
    <scope>NUCLEOTIDE SEQUENCE [LARGE SCALE GENOMIC DNA]</scope>
    <source>
        <strain evidence="2 3">M91</strain>
    </source>
</reference>
<sequence length="116" mass="13279">MNLNLIAYSIYLLITLIIIIKVGSICHRNGNIFISNLIPDDIEYGIRINNLLLTGYYLLNIGYAVVTLSNWSTILNLPQMLEIISYHTAIIICALASLHYFNLFWITKFIKTSKKL</sequence>
<keyword evidence="1" id="KW-0472">Membrane</keyword>
<protein>
    <submittedName>
        <fullName evidence="2">Uncharacterized protein</fullName>
    </submittedName>
</protein>
<gene>
    <name evidence="2" type="ORF">FOF46_02195</name>
</gene>
<feature type="transmembrane region" description="Helical" evidence="1">
    <location>
        <begin position="48"/>
        <end position="71"/>
    </location>
</feature>